<organism evidence="1 2">
    <name type="scientific">Trichothecium roseum</name>
    <dbReference type="NCBI Taxonomy" id="47278"/>
    <lineage>
        <taxon>Eukaryota</taxon>
        <taxon>Fungi</taxon>
        <taxon>Dikarya</taxon>
        <taxon>Ascomycota</taxon>
        <taxon>Pezizomycotina</taxon>
        <taxon>Sordariomycetes</taxon>
        <taxon>Hypocreomycetidae</taxon>
        <taxon>Hypocreales</taxon>
        <taxon>Hypocreales incertae sedis</taxon>
        <taxon>Trichothecium</taxon>
    </lineage>
</organism>
<dbReference type="Proteomes" id="UP001163324">
    <property type="component" value="Chromosome 2"/>
</dbReference>
<evidence type="ECO:0000313" key="2">
    <source>
        <dbReference type="Proteomes" id="UP001163324"/>
    </source>
</evidence>
<sequence>MAADESSESTKLDSPTPPDLSNTEKAAEQLQPDAPPRDITGWKWAVATAAILSSIFLYALDGTVVAVIQATIIHDFDALDDLSWNVVGFLMGATATNMVWGQVYGQFDNKWVYIFNVAVFEAGSALCGAAPNMNALIVGRVICGVAGAGLYVGVFAIIAATTTMAERPIYVSGTGLTWGLGTVLGPVVGGAFEQSAVGWRWAFYINLFIGAVCAPAYLFLLPSKDPRPGVPVKSRLKELDYAGMVLLVGCLVSVIVAINFGGVKYPWASGQIIGLFATAVALFALLCVQQGWAVFTTLPRRLVPVQFMQSPSVIMLFVCTSASAAGVFVPIFFVPLFFQFTRGDDALDAGVRLLPIIVLLIVSITVNGVVMAKFGYYMPWYLVGGLMTVVGGALMYTVDQDTSPGRVYGYTVLIGVGVGMFIQASFSVAQAKVAPENVNSVIGFITLAQFLGNAVALAIANAIFLNEAEASVARLLPGYTEAEIEAAVGGVSGDLVQDLDPDVRNKVVGAIVDAMSKTYILCMTAGALVAVLSVFMKREKLFITAAAGGM</sequence>
<name>A0ACC0VB89_9HYPO</name>
<accession>A0ACC0VB89</accession>
<proteinExistence type="predicted"/>
<keyword evidence="2" id="KW-1185">Reference proteome</keyword>
<gene>
    <name evidence="1" type="ORF">N3K66_002816</name>
</gene>
<evidence type="ECO:0000313" key="1">
    <source>
        <dbReference type="EMBL" id="KAI9903464.1"/>
    </source>
</evidence>
<protein>
    <submittedName>
        <fullName evidence="1">Uncharacterized protein</fullName>
    </submittedName>
</protein>
<comment type="caution">
    <text evidence="1">The sequence shown here is derived from an EMBL/GenBank/DDBJ whole genome shotgun (WGS) entry which is preliminary data.</text>
</comment>
<dbReference type="EMBL" id="CM047941">
    <property type="protein sequence ID" value="KAI9903464.1"/>
    <property type="molecule type" value="Genomic_DNA"/>
</dbReference>
<reference evidence="1" key="1">
    <citation type="submission" date="2022-10" db="EMBL/GenBank/DDBJ databases">
        <title>Complete Genome of Trichothecium roseum strain YXFP-22015, a Plant Pathogen Isolated from Citrus.</title>
        <authorList>
            <person name="Wang Y."/>
            <person name="Zhu L."/>
        </authorList>
    </citation>
    <scope>NUCLEOTIDE SEQUENCE</scope>
    <source>
        <strain evidence="1">YXFP-22015</strain>
    </source>
</reference>